<dbReference type="RefSeq" id="WP_408217892.1">
    <property type="nucleotide sequence ID" value="NZ_JAQQBZ010000029.1"/>
</dbReference>
<dbReference type="EMBL" id="JAQQBZ010000029">
    <property type="protein sequence ID" value="MFM0597252.1"/>
    <property type="molecule type" value="Genomic_DNA"/>
</dbReference>
<dbReference type="Gene3D" id="3.40.30.10">
    <property type="entry name" value="Glutaredoxin"/>
    <property type="match status" value="1"/>
</dbReference>
<name>A0ABW9DHF6_9BURK</name>
<evidence type="ECO:0000313" key="3">
    <source>
        <dbReference type="Proteomes" id="UP001629367"/>
    </source>
</evidence>
<dbReference type="Proteomes" id="UP001629367">
    <property type="component" value="Unassembled WGS sequence"/>
</dbReference>
<evidence type="ECO:0000259" key="1">
    <source>
        <dbReference type="Pfam" id="PF13192"/>
    </source>
</evidence>
<protein>
    <submittedName>
        <fullName evidence="2">Thioredoxin family protein</fullName>
    </submittedName>
</protein>
<sequence length="88" mass="9091">MTAKRKVEVFSAGCAVCEETIALVKRLACPSCEVTVHDMKDIDVAKRAKALGVRSAPAVAVNGTLADCCTGRGVTEDSLKATGIGQPV</sequence>
<dbReference type="InterPro" id="IPR036249">
    <property type="entry name" value="Thioredoxin-like_sf"/>
</dbReference>
<dbReference type="InterPro" id="IPR012336">
    <property type="entry name" value="Thioredoxin-like_fold"/>
</dbReference>
<reference evidence="2 3" key="1">
    <citation type="journal article" date="2024" name="Chem. Sci.">
        <title>Discovery of megapolipeptins by genome mining of a Burkholderiales bacteria collection.</title>
        <authorList>
            <person name="Paulo B.S."/>
            <person name="Recchia M.J.J."/>
            <person name="Lee S."/>
            <person name="Fergusson C.H."/>
            <person name="Romanowski S.B."/>
            <person name="Hernandez A."/>
            <person name="Krull N."/>
            <person name="Liu D.Y."/>
            <person name="Cavanagh H."/>
            <person name="Bos A."/>
            <person name="Gray C.A."/>
            <person name="Murphy B.T."/>
            <person name="Linington R.G."/>
            <person name="Eustaquio A.S."/>
        </authorList>
    </citation>
    <scope>NUCLEOTIDE SEQUENCE [LARGE SCALE GENOMIC DNA]</scope>
    <source>
        <strain evidence="2 3">RL17-335-BIF-A</strain>
    </source>
</reference>
<dbReference type="Pfam" id="PF13192">
    <property type="entry name" value="Thioredoxin_3"/>
    <property type="match status" value="1"/>
</dbReference>
<evidence type="ECO:0000313" key="2">
    <source>
        <dbReference type="EMBL" id="MFM0597252.1"/>
    </source>
</evidence>
<comment type="caution">
    <text evidence="2">The sequence shown here is derived from an EMBL/GenBank/DDBJ whole genome shotgun (WGS) entry which is preliminary data.</text>
</comment>
<accession>A0ABW9DHF6</accession>
<organism evidence="2 3">
    <name type="scientific">Paraburkholderia dilworthii</name>
    <dbReference type="NCBI Taxonomy" id="948106"/>
    <lineage>
        <taxon>Bacteria</taxon>
        <taxon>Pseudomonadati</taxon>
        <taxon>Pseudomonadota</taxon>
        <taxon>Betaproteobacteria</taxon>
        <taxon>Burkholderiales</taxon>
        <taxon>Burkholderiaceae</taxon>
        <taxon>Paraburkholderia</taxon>
    </lineage>
</organism>
<proteinExistence type="predicted"/>
<keyword evidence="3" id="KW-1185">Reference proteome</keyword>
<gene>
    <name evidence="2" type="ORF">PQQ68_29890</name>
</gene>
<feature type="domain" description="Thioredoxin-like fold" evidence="1">
    <location>
        <begin position="6"/>
        <end position="79"/>
    </location>
</feature>
<dbReference type="SUPFAM" id="SSF52833">
    <property type="entry name" value="Thioredoxin-like"/>
    <property type="match status" value="1"/>
</dbReference>